<evidence type="ECO:0000313" key="2">
    <source>
        <dbReference type="EMBL" id="AWU78791.1"/>
    </source>
</evidence>
<accession>A0A2Z4C035</accession>
<feature type="chain" id="PRO_5016413938" evidence="1">
    <location>
        <begin position="24"/>
        <end position="139"/>
    </location>
</feature>
<protein>
    <submittedName>
        <fullName evidence="2">Somatostatin</fullName>
    </submittedName>
</protein>
<dbReference type="EMBL" id="MF402007">
    <property type="protein sequence ID" value="AWU78791.1"/>
    <property type="molecule type" value="mRNA"/>
</dbReference>
<sequence length="139" mass="15656">MIMSGKTNLVILVFGIVITVAAARSLDLRDFNGAPQEPNEQNFEDLVNEVPNSPTRTVSQRIKDELMAKLLDLLGKVGDNAGPYEYIPPMNTRPEFSDDDAARFEEGNLSKRSKSRYNNRWCNLVDIWKGQGGSNHRCR</sequence>
<organism evidence="2">
    <name type="scientific">Stichopus japonicus</name>
    <name type="common">Sea cucumber</name>
    <dbReference type="NCBI Taxonomy" id="307972"/>
    <lineage>
        <taxon>Eukaryota</taxon>
        <taxon>Metazoa</taxon>
        <taxon>Echinodermata</taxon>
        <taxon>Eleutherozoa</taxon>
        <taxon>Echinozoa</taxon>
        <taxon>Holothuroidea</taxon>
        <taxon>Aspidochirotacea</taxon>
        <taxon>Aspidochirotida</taxon>
        <taxon>Stichopodidae</taxon>
        <taxon>Apostichopus</taxon>
    </lineage>
</organism>
<name>A0A2Z4C035_STIJA</name>
<reference evidence="2" key="1">
    <citation type="submission" date="2017-06" db="EMBL/GenBank/DDBJ databases">
        <title>Neuropeptide precursors identification based on transcriptomic and neuropeptidomic analysis of circumoral nerve ring in sea cucumber.</title>
        <authorList>
            <person name="Chen M.Y."/>
            <person name="Hou Y.Y."/>
            <person name="Elphick M.R."/>
        </authorList>
    </citation>
    <scope>NUCLEOTIDE SEQUENCE</scope>
    <source>
        <tissue evidence="2">Circumoral nerve ring</tissue>
    </source>
</reference>
<feature type="signal peptide" evidence="1">
    <location>
        <begin position="1"/>
        <end position="23"/>
    </location>
</feature>
<evidence type="ECO:0000256" key="1">
    <source>
        <dbReference type="SAM" id="SignalP"/>
    </source>
</evidence>
<proteinExistence type="evidence at transcript level"/>
<dbReference type="AlphaFoldDB" id="A0A2Z4C035"/>
<keyword evidence="1" id="KW-0732">Signal</keyword>